<organism evidence="2 3">
    <name type="scientific">Rousettus aegyptiacus</name>
    <name type="common">Egyptian fruit bat</name>
    <name type="synonym">Pteropus aegyptiacus</name>
    <dbReference type="NCBI Taxonomy" id="9407"/>
    <lineage>
        <taxon>Eukaryota</taxon>
        <taxon>Metazoa</taxon>
        <taxon>Chordata</taxon>
        <taxon>Craniata</taxon>
        <taxon>Vertebrata</taxon>
        <taxon>Euteleostomi</taxon>
        <taxon>Mammalia</taxon>
        <taxon>Eutheria</taxon>
        <taxon>Laurasiatheria</taxon>
        <taxon>Chiroptera</taxon>
        <taxon>Yinpterochiroptera</taxon>
        <taxon>Pteropodoidea</taxon>
        <taxon>Pteropodidae</taxon>
        <taxon>Rousettinae</taxon>
        <taxon>Rousettus</taxon>
    </lineage>
</organism>
<evidence type="ECO:0000313" key="3">
    <source>
        <dbReference type="Proteomes" id="UP000593571"/>
    </source>
</evidence>
<dbReference type="EMBL" id="JACASE010000005">
    <property type="protein sequence ID" value="KAF6465859.1"/>
    <property type="molecule type" value="Genomic_DNA"/>
</dbReference>
<name>A0A7J8H1Z6_ROUAE</name>
<reference evidence="2 3" key="1">
    <citation type="journal article" date="2020" name="Nature">
        <title>Six reference-quality genomes reveal evolution of bat adaptations.</title>
        <authorList>
            <person name="Jebb D."/>
            <person name="Huang Z."/>
            <person name="Pippel M."/>
            <person name="Hughes G.M."/>
            <person name="Lavrichenko K."/>
            <person name="Devanna P."/>
            <person name="Winkler S."/>
            <person name="Jermiin L.S."/>
            <person name="Skirmuntt E.C."/>
            <person name="Katzourakis A."/>
            <person name="Burkitt-Gray L."/>
            <person name="Ray D.A."/>
            <person name="Sullivan K.A.M."/>
            <person name="Roscito J.G."/>
            <person name="Kirilenko B.M."/>
            <person name="Davalos L.M."/>
            <person name="Corthals A.P."/>
            <person name="Power M.L."/>
            <person name="Jones G."/>
            <person name="Ransome R.D."/>
            <person name="Dechmann D.K.N."/>
            <person name="Locatelli A.G."/>
            <person name="Puechmaille S.J."/>
            <person name="Fedrigo O."/>
            <person name="Jarvis E.D."/>
            <person name="Hiller M."/>
            <person name="Vernes S.C."/>
            <person name="Myers E.W."/>
            <person name="Teeling E.C."/>
        </authorList>
    </citation>
    <scope>NUCLEOTIDE SEQUENCE [LARGE SCALE GENOMIC DNA]</scope>
    <source>
        <strain evidence="2">MRouAeg1</strain>
        <tissue evidence="2">Muscle</tissue>
    </source>
</reference>
<protein>
    <submittedName>
        <fullName evidence="2">Uncharacterized protein</fullName>
    </submittedName>
</protein>
<keyword evidence="1" id="KW-0812">Transmembrane</keyword>
<keyword evidence="1" id="KW-0472">Membrane</keyword>
<proteinExistence type="predicted"/>
<accession>A0A7J8H1Z6</accession>
<feature type="transmembrane region" description="Helical" evidence="1">
    <location>
        <begin position="46"/>
        <end position="71"/>
    </location>
</feature>
<evidence type="ECO:0000256" key="1">
    <source>
        <dbReference type="SAM" id="Phobius"/>
    </source>
</evidence>
<dbReference type="Proteomes" id="UP000593571">
    <property type="component" value="Unassembled WGS sequence"/>
</dbReference>
<keyword evidence="3" id="KW-1185">Reference proteome</keyword>
<dbReference type="AlphaFoldDB" id="A0A7J8H1Z6"/>
<gene>
    <name evidence="2" type="ORF">HJG63_011243</name>
</gene>
<comment type="caution">
    <text evidence="2">The sequence shown here is derived from an EMBL/GenBank/DDBJ whole genome shotgun (WGS) entry which is preliminary data.</text>
</comment>
<evidence type="ECO:0000313" key="2">
    <source>
        <dbReference type="EMBL" id="KAF6465859.1"/>
    </source>
</evidence>
<keyword evidence="1" id="KW-1133">Transmembrane helix</keyword>
<sequence>MHYLHIRSFLSLVFLLLKEKYSKHHIVLMSSIGKQSRLLFPPLPRNYYFLLFGLLFPSFSHLSLNAAFVVIRLDASVLETLTGDENLALFLPPSLGHMHTRPVSRSAMNLNHHFHWINIQV</sequence>